<dbReference type="EMBL" id="JAFBDR010000010">
    <property type="protein sequence ID" value="MBM7571603.1"/>
    <property type="molecule type" value="Genomic_DNA"/>
</dbReference>
<reference evidence="2 3" key="1">
    <citation type="submission" date="2021-01" db="EMBL/GenBank/DDBJ databases">
        <title>Genomic Encyclopedia of Type Strains, Phase IV (KMG-IV): sequencing the most valuable type-strain genomes for metagenomic binning, comparative biology and taxonomic classification.</title>
        <authorList>
            <person name="Goeker M."/>
        </authorList>
    </citation>
    <scope>NUCLEOTIDE SEQUENCE [LARGE SCALE GENOMIC DNA]</scope>
    <source>
        <strain evidence="2 3">DSM 23711</strain>
    </source>
</reference>
<feature type="transmembrane region" description="Helical" evidence="1">
    <location>
        <begin position="7"/>
        <end position="29"/>
    </location>
</feature>
<dbReference type="Proteomes" id="UP001296943">
    <property type="component" value="Unassembled WGS sequence"/>
</dbReference>
<name>A0ABS2N0B8_9BACI</name>
<sequence length="64" mass="6795">MSSGIKILVYILSVIFPIVGLIVGIIWMTDNDEEKKQAGKTALTISIIVIVLGCICSFITAGAL</sequence>
<organism evidence="2 3">
    <name type="scientific">Aquibacillus albus</name>
    <dbReference type="NCBI Taxonomy" id="1168171"/>
    <lineage>
        <taxon>Bacteria</taxon>
        <taxon>Bacillati</taxon>
        <taxon>Bacillota</taxon>
        <taxon>Bacilli</taxon>
        <taxon>Bacillales</taxon>
        <taxon>Bacillaceae</taxon>
        <taxon>Aquibacillus</taxon>
    </lineage>
</organism>
<comment type="caution">
    <text evidence="2">The sequence shown here is derived from an EMBL/GenBank/DDBJ whole genome shotgun (WGS) entry which is preliminary data.</text>
</comment>
<protein>
    <submittedName>
        <fullName evidence="2">Membrane protein YdbT with pleckstrin-like domain</fullName>
    </submittedName>
</protein>
<evidence type="ECO:0000256" key="1">
    <source>
        <dbReference type="SAM" id="Phobius"/>
    </source>
</evidence>
<evidence type="ECO:0000313" key="3">
    <source>
        <dbReference type="Proteomes" id="UP001296943"/>
    </source>
</evidence>
<keyword evidence="1" id="KW-1133">Transmembrane helix</keyword>
<keyword evidence="1" id="KW-0812">Transmembrane</keyword>
<evidence type="ECO:0000313" key="2">
    <source>
        <dbReference type="EMBL" id="MBM7571603.1"/>
    </source>
</evidence>
<proteinExistence type="predicted"/>
<keyword evidence="1" id="KW-0472">Membrane</keyword>
<accession>A0ABS2N0B8</accession>
<feature type="transmembrane region" description="Helical" evidence="1">
    <location>
        <begin position="41"/>
        <end position="63"/>
    </location>
</feature>
<keyword evidence="3" id="KW-1185">Reference proteome</keyword>
<dbReference type="RefSeq" id="WP_204499383.1">
    <property type="nucleotide sequence ID" value="NZ_JAFBDR010000010.1"/>
</dbReference>
<gene>
    <name evidence="2" type="ORF">JOC48_002102</name>
</gene>